<sequence length="474" mass="53394">MGTTQSLAAVHSLTTLFGYMKVDIEGGKASTKDIKAALEKLDRELATSAGVVKKMSLDISELAGRQKFTDICNWLKPPNPSDNHISISRRQYDGTKEWLIQGTLYKTWKMASPSSYWIDGKSGSGKSVLCSAIIDDIKDFCGSLSGVSAMLAYFYCDFRDIQKQGLYGLVSSLLYQLSAQSESCYNILHSKYESESCRGQHKPTETMLIQYLKDMLALQIRTYLVIDAIDECPNSGLHSQRESVLKLFDKLIGSHYSNMHICITSRPEIDITNTLAPLVSQHMTLHSEHGQMDAISLYVQSVFNSDVKFQTWRKRDKELAITKLAEQANGMFRWVFCQLDTLRKCPQSAIKHALKTLPHTLYDTYDHDLHKIDNSVQELALHLFQCLAFSIRPLDIKELAAVLAVDFEAIPFPQFIPEYIPEDPAHELLSILSSFVTINVTGIVQFSHFSVQEYLLSEHLARGSMSQFHHATTA</sequence>
<keyword evidence="1" id="KW-0677">Repeat</keyword>
<dbReference type="EMBL" id="KN837211">
    <property type="protein sequence ID" value="KIJ33566.1"/>
    <property type="molecule type" value="Genomic_DNA"/>
</dbReference>
<gene>
    <name evidence="4" type="ORF">M422DRAFT_264496</name>
</gene>
<dbReference type="InterPro" id="IPR054471">
    <property type="entry name" value="GPIID_WHD"/>
</dbReference>
<dbReference type="OrthoDB" id="448455at2759"/>
<feature type="domain" description="Nephrocystin 3-like N-terminal" evidence="3">
    <location>
        <begin position="94"/>
        <end position="266"/>
    </location>
</feature>
<feature type="domain" description="GPI inositol-deacylase winged helix" evidence="2">
    <location>
        <begin position="377"/>
        <end position="461"/>
    </location>
</feature>
<dbReference type="Proteomes" id="UP000054279">
    <property type="component" value="Unassembled WGS sequence"/>
</dbReference>
<evidence type="ECO:0000256" key="1">
    <source>
        <dbReference type="ARBA" id="ARBA00022737"/>
    </source>
</evidence>
<dbReference type="PANTHER" id="PTHR10039">
    <property type="entry name" value="AMELOGENIN"/>
    <property type="match status" value="1"/>
</dbReference>
<accession>A0A0C9V8D0</accession>
<evidence type="ECO:0008006" key="6">
    <source>
        <dbReference type="Google" id="ProtNLM"/>
    </source>
</evidence>
<name>A0A0C9V8D0_SPHS4</name>
<dbReference type="HOGENOM" id="CLU_045729_0_0_1"/>
<dbReference type="Pfam" id="PF24883">
    <property type="entry name" value="NPHP3_N"/>
    <property type="match status" value="1"/>
</dbReference>
<organism evidence="4 5">
    <name type="scientific">Sphaerobolus stellatus (strain SS14)</name>
    <dbReference type="NCBI Taxonomy" id="990650"/>
    <lineage>
        <taxon>Eukaryota</taxon>
        <taxon>Fungi</taxon>
        <taxon>Dikarya</taxon>
        <taxon>Basidiomycota</taxon>
        <taxon>Agaricomycotina</taxon>
        <taxon>Agaricomycetes</taxon>
        <taxon>Phallomycetidae</taxon>
        <taxon>Geastrales</taxon>
        <taxon>Sphaerobolaceae</taxon>
        <taxon>Sphaerobolus</taxon>
    </lineage>
</organism>
<dbReference type="Gene3D" id="3.40.50.300">
    <property type="entry name" value="P-loop containing nucleotide triphosphate hydrolases"/>
    <property type="match status" value="1"/>
</dbReference>
<dbReference type="PANTHER" id="PTHR10039:SF16">
    <property type="entry name" value="GPI INOSITOL-DEACYLASE"/>
    <property type="match status" value="1"/>
</dbReference>
<dbReference type="InterPro" id="IPR056884">
    <property type="entry name" value="NPHP3-like_N"/>
</dbReference>
<protein>
    <recommendedName>
        <fullName evidence="6">NACHT domain-containing protein</fullName>
    </recommendedName>
</protein>
<evidence type="ECO:0000259" key="2">
    <source>
        <dbReference type="Pfam" id="PF22939"/>
    </source>
</evidence>
<evidence type="ECO:0000313" key="5">
    <source>
        <dbReference type="Proteomes" id="UP000054279"/>
    </source>
</evidence>
<evidence type="ECO:0000259" key="3">
    <source>
        <dbReference type="Pfam" id="PF24883"/>
    </source>
</evidence>
<dbReference type="InterPro" id="IPR027417">
    <property type="entry name" value="P-loop_NTPase"/>
</dbReference>
<dbReference type="Pfam" id="PF22939">
    <property type="entry name" value="WHD_GPIID"/>
    <property type="match status" value="1"/>
</dbReference>
<reference evidence="4 5" key="1">
    <citation type="submission" date="2014-06" db="EMBL/GenBank/DDBJ databases">
        <title>Evolutionary Origins and Diversification of the Mycorrhizal Mutualists.</title>
        <authorList>
            <consortium name="DOE Joint Genome Institute"/>
            <consortium name="Mycorrhizal Genomics Consortium"/>
            <person name="Kohler A."/>
            <person name="Kuo A."/>
            <person name="Nagy L.G."/>
            <person name="Floudas D."/>
            <person name="Copeland A."/>
            <person name="Barry K.W."/>
            <person name="Cichocki N."/>
            <person name="Veneault-Fourrey C."/>
            <person name="LaButti K."/>
            <person name="Lindquist E.A."/>
            <person name="Lipzen A."/>
            <person name="Lundell T."/>
            <person name="Morin E."/>
            <person name="Murat C."/>
            <person name="Riley R."/>
            <person name="Ohm R."/>
            <person name="Sun H."/>
            <person name="Tunlid A."/>
            <person name="Henrissat B."/>
            <person name="Grigoriev I.V."/>
            <person name="Hibbett D.S."/>
            <person name="Martin F."/>
        </authorList>
    </citation>
    <scope>NUCLEOTIDE SEQUENCE [LARGE SCALE GENOMIC DNA]</scope>
    <source>
        <strain evidence="4 5">SS14</strain>
    </source>
</reference>
<evidence type="ECO:0000313" key="4">
    <source>
        <dbReference type="EMBL" id="KIJ33566.1"/>
    </source>
</evidence>
<keyword evidence="5" id="KW-1185">Reference proteome</keyword>
<proteinExistence type="predicted"/>
<dbReference type="AlphaFoldDB" id="A0A0C9V8D0"/>
<dbReference type="SUPFAM" id="SSF52540">
    <property type="entry name" value="P-loop containing nucleoside triphosphate hydrolases"/>
    <property type="match status" value="1"/>
</dbReference>